<dbReference type="EMBL" id="JAFEKC020000021">
    <property type="protein sequence ID" value="KAK0508232.1"/>
    <property type="molecule type" value="Genomic_DNA"/>
</dbReference>
<evidence type="ECO:0000313" key="3">
    <source>
        <dbReference type="Proteomes" id="UP001166286"/>
    </source>
</evidence>
<dbReference type="Proteomes" id="UP001166286">
    <property type="component" value="Unassembled WGS sequence"/>
</dbReference>
<organism evidence="2 3">
    <name type="scientific">Cladonia borealis</name>
    <dbReference type="NCBI Taxonomy" id="184061"/>
    <lineage>
        <taxon>Eukaryota</taxon>
        <taxon>Fungi</taxon>
        <taxon>Dikarya</taxon>
        <taxon>Ascomycota</taxon>
        <taxon>Pezizomycotina</taxon>
        <taxon>Lecanoromycetes</taxon>
        <taxon>OSLEUM clade</taxon>
        <taxon>Lecanoromycetidae</taxon>
        <taxon>Lecanorales</taxon>
        <taxon>Lecanorineae</taxon>
        <taxon>Cladoniaceae</taxon>
        <taxon>Cladonia</taxon>
    </lineage>
</organism>
<feature type="compositionally biased region" description="Basic and acidic residues" evidence="1">
    <location>
        <begin position="9"/>
        <end position="25"/>
    </location>
</feature>
<reference evidence="2" key="1">
    <citation type="submission" date="2023-03" db="EMBL/GenBank/DDBJ databases">
        <title>Complete genome of Cladonia borealis.</title>
        <authorList>
            <person name="Park H."/>
        </authorList>
    </citation>
    <scope>NUCLEOTIDE SEQUENCE</scope>
    <source>
        <strain evidence="2">ANT050790</strain>
    </source>
</reference>
<accession>A0AA39QS68</accession>
<comment type="caution">
    <text evidence="2">The sequence shown here is derived from an EMBL/GenBank/DDBJ whole genome shotgun (WGS) entry which is preliminary data.</text>
</comment>
<proteinExistence type="predicted"/>
<dbReference type="Gene3D" id="3.30.160.60">
    <property type="entry name" value="Classic Zinc Finger"/>
    <property type="match status" value="1"/>
</dbReference>
<sequence length="654" mass="73363">MDWSNNMHMAEDLHESTQGSGHREALRNTVRYPSSSELTEVFDQDARHLGAQFHPQSSKASLSSPAHQPGSSEATTTANLRVSLQYTGPDIQGQNLGSSGRYMDQAAWSQWHNRDLYLPNGQRPGIVVRNPSGLITTPVADDLHTLRLGEEFTKTISSRELTMRLCQGVLNLNKEWMQKLVPRPDLYEYCSNLSTWELFNAGIRTLQKVYSGELPKSFTDIFGFMHIAFAFSRVINEDGDSYYWDGFCSDLYLWHHTLSNTEDLVLFARVWDLLLPRPAAQALIRADKLFYTSLTTPPCELFSISNVQRHSLAPESRDSLTYPSFIGGTRDALRNILMEGMAFRGCSNFLNALEFAAMAERNAGCLAYSPSHEPWKGSLDDLVDSVTLPLERCPASAPFAKHVIDTQRKVQNGLIRHAHELELTLISSNDWSVVDSQAHRRFVERVASQCNEAIGNPYWRNGYYIAQLLLVLVLTAELPTELRQQSVSEVSSEPTVFSEPSTIDVQASLPVLPYSQRLAYNNDPEPSFPWNQSAISVHGLDTTVPPTSPYTSPASIPTNLSTYATTIPDLMPVESRSPSESSSLASSDLTGDVLTCDFCHGKSFRGQYRRRSWRRHMVAEHSDGPRIPCPEGCDKTFVPGRVDNVKRHVDKYHR</sequence>
<name>A0AA39QS68_9LECA</name>
<feature type="region of interest" description="Disordered" evidence="1">
    <location>
        <begin position="1"/>
        <end position="25"/>
    </location>
</feature>
<feature type="region of interest" description="Disordered" evidence="1">
    <location>
        <begin position="54"/>
        <end position="74"/>
    </location>
</feature>
<evidence type="ECO:0000313" key="2">
    <source>
        <dbReference type="EMBL" id="KAK0508232.1"/>
    </source>
</evidence>
<keyword evidence="3" id="KW-1185">Reference proteome</keyword>
<dbReference type="AlphaFoldDB" id="A0AA39QS68"/>
<protein>
    <submittedName>
        <fullName evidence="2">Uncharacterized protein</fullName>
    </submittedName>
</protein>
<evidence type="ECO:0000256" key="1">
    <source>
        <dbReference type="SAM" id="MobiDB-lite"/>
    </source>
</evidence>
<gene>
    <name evidence="2" type="ORF">JMJ35_009316</name>
</gene>